<dbReference type="EMBL" id="JBEDUW010000006">
    <property type="protein sequence ID" value="KAK9920071.1"/>
    <property type="molecule type" value="Genomic_DNA"/>
</dbReference>
<evidence type="ECO:0000313" key="4">
    <source>
        <dbReference type="EMBL" id="KAK9920071.1"/>
    </source>
</evidence>
<dbReference type="InterPro" id="IPR000719">
    <property type="entry name" value="Prot_kinase_dom"/>
</dbReference>
<dbReference type="Gene3D" id="1.10.510.10">
    <property type="entry name" value="Transferase(Phosphotransferase) domain 1"/>
    <property type="match status" value="1"/>
</dbReference>
<dbReference type="InterPro" id="IPR050108">
    <property type="entry name" value="CDK"/>
</dbReference>
<dbReference type="GO" id="GO:0005524">
    <property type="term" value="F:ATP binding"/>
    <property type="evidence" value="ECO:0007669"/>
    <property type="project" value="UniProtKB-KW"/>
</dbReference>
<dbReference type="Proteomes" id="UP001457282">
    <property type="component" value="Unassembled WGS sequence"/>
</dbReference>
<dbReference type="InterPro" id="IPR011009">
    <property type="entry name" value="Kinase-like_dom_sf"/>
</dbReference>
<keyword evidence="1" id="KW-0547">Nucleotide-binding</keyword>
<comment type="caution">
    <text evidence="4">The sequence shown here is derived from an EMBL/GenBank/DDBJ whole genome shotgun (WGS) entry which is preliminary data.</text>
</comment>
<feature type="domain" description="Protein kinase" evidence="3">
    <location>
        <begin position="1"/>
        <end position="148"/>
    </location>
</feature>
<evidence type="ECO:0000313" key="5">
    <source>
        <dbReference type="Proteomes" id="UP001457282"/>
    </source>
</evidence>
<dbReference type="AlphaFoldDB" id="A0AAW1W598"/>
<reference evidence="4 5" key="1">
    <citation type="journal article" date="2023" name="G3 (Bethesda)">
        <title>A chromosome-length genome assembly and annotation of blackberry (Rubus argutus, cv. 'Hillquist').</title>
        <authorList>
            <person name="Bruna T."/>
            <person name="Aryal R."/>
            <person name="Dudchenko O."/>
            <person name="Sargent D.J."/>
            <person name="Mead D."/>
            <person name="Buti M."/>
            <person name="Cavallini A."/>
            <person name="Hytonen T."/>
            <person name="Andres J."/>
            <person name="Pham M."/>
            <person name="Weisz D."/>
            <person name="Mascagni F."/>
            <person name="Usai G."/>
            <person name="Natali L."/>
            <person name="Bassil N."/>
            <person name="Fernandez G.E."/>
            <person name="Lomsadze A."/>
            <person name="Armour M."/>
            <person name="Olukolu B."/>
            <person name="Poorten T."/>
            <person name="Britton C."/>
            <person name="Davik J."/>
            <person name="Ashrafi H."/>
            <person name="Aiden E.L."/>
            <person name="Borodovsky M."/>
            <person name="Worthington M."/>
        </authorList>
    </citation>
    <scope>NUCLEOTIDE SEQUENCE [LARGE SCALE GENOMIC DNA]</scope>
    <source>
        <strain evidence="4">PI 553951</strain>
    </source>
</reference>
<evidence type="ECO:0000259" key="3">
    <source>
        <dbReference type="PROSITE" id="PS50011"/>
    </source>
</evidence>
<dbReference type="GO" id="GO:0005634">
    <property type="term" value="C:nucleus"/>
    <property type="evidence" value="ECO:0007669"/>
    <property type="project" value="TreeGrafter"/>
</dbReference>
<dbReference type="GO" id="GO:0004674">
    <property type="term" value="F:protein serine/threonine kinase activity"/>
    <property type="evidence" value="ECO:0007669"/>
    <property type="project" value="TreeGrafter"/>
</dbReference>
<dbReference type="PANTHER" id="PTHR24056">
    <property type="entry name" value="CELL DIVISION PROTEIN KINASE"/>
    <property type="match status" value="1"/>
</dbReference>
<proteinExistence type="predicted"/>
<gene>
    <name evidence="4" type="ORF">M0R45_028634</name>
</gene>
<evidence type="ECO:0000256" key="1">
    <source>
        <dbReference type="ARBA" id="ARBA00022741"/>
    </source>
</evidence>
<keyword evidence="5" id="KW-1185">Reference proteome</keyword>
<dbReference type="Pfam" id="PF00069">
    <property type="entry name" value="Pkinase"/>
    <property type="match status" value="1"/>
</dbReference>
<organism evidence="4 5">
    <name type="scientific">Rubus argutus</name>
    <name type="common">Southern blackberry</name>
    <dbReference type="NCBI Taxonomy" id="59490"/>
    <lineage>
        <taxon>Eukaryota</taxon>
        <taxon>Viridiplantae</taxon>
        <taxon>Streptophyta</taxon>
        <taxon>Embryophyta</taxon>
        <taxon>Tracheophyta</taxon>
        <taxon>Spermatophyta</taxon>
        <taxon>Magnoliopsida</taxon>
        <taxon>eudicotyledons</taxon>
        <taxon>Gunneridae</taxon>
        <taxon>Pentapetalae</taxon>
        <taxon>rosids</taxon>
        <taxon>fabids</taxon>
        <taxon>Rosales</taxon>
        <taxon>Rosaceae</taxon>
        <taxon>Rosoideae</taxon>
        <taxon>Rosoideae incertae sedis</taxon>
        <taxon>Rubus</taxon>
    </lineage>
</organism>
<protein>
    <recommendedName>
        <fullName evidence="3">Protein kinase domain-containing protein</fullName>
    </recommendedName>
</protein>
<keyword evidence="2" id="KW-0067">ATP-binding</keyword>
<sequence length="148" mass="16972">MRLPPRVCCFLIHQLLTAVSHLRRHRIIHRHIRPSSILIQDANVERPEYMRVILGGFQIARPTEVYEEEMEDARYSPLRNLGGRTLWYKPPEILLGLTEQPEPEPVTYSYAVDVWACGCILAEMAGGNPIFPGDGYKTELGQILSIFR</sequence>
<accession>A0AAW1W598</accession>
<dbReference type="SUPFAM" id="SSF56112">
    <property type="entry name" value="Protein kinase-like (PK-like)"/>
    <property type="match status" value="1"/>
</dbReference>
<dbReference type="PANTHER" id="PTHR24056:SF400">
    <property type="entry name" value="KINASE, PUTATIVE-RELATED"/>
    <property type="match status" value="1"/>
</dbReference>
<evidence type="ECO:0000256" key="2">
    <source>
        <dbReference type="ARBA" id="ARBA00022840"/>
    </source>
</evidence>
<dbReference type="PROSITE" id="PS50011">
    <property type="entry name" value="PROTEIN_KINASE_DOM"/>
    <property type="match status" value="1"/>
</dbReference>
<name>A0AAW1W598_RUBAR</name>